<dbReference type="Proteomes" id="UP000618986">
    <property type="component" value="Unassembled WGS sequence"/>
</dbReference>
<keyword evidence="5" id="KW-1185">Reference proteome</keyword>
<dbReference type="Gene3D" id="3.40.309.10">
    <property type="entry name" value="Aldehyde Dehydrogenase, Chain A, domain 2"/>
    <property type="match status" value="1"/>
</dbReference>
<dbReference type="RefSeq" id="WP_184684904.1">
    <property type="nucleotide sequence ID" value="NZ_JACHJC010000001.1"/>
</dbReference>
<organism evidence="4 5">
    <name type="scientific">Micromonospora echinospora</name>
    <name type="common">Micromonospora purpurea</name>
    <dbReference type="NCBI Taxonomy" id="1877"/>
    <lineage>
        <taxon>Bacteria</taxon>
        <taxon>Bacillati</taxon>
        <taxon>Actinomycetota</taxon>
        <taxon>Actinomycetes</taxon>
        <taxon>Micromonosporales</taxon>
        <taxon>Micromonosporaceae</taxon>
        <taxon>Micromonospora</taxon>
    </lineage>
</organism>
<dbReference type="InterPro" id="IPR016162">
    <property type="entry name" value="Ald_DH_N"/>
</dbReference>
<evidence type="ECO:0000259" key="3">
    <source>
        <dbReference type="Pfam" id="PF00171"/>
    </source>
</evidence>
<dbReference type="InterPro" id="IPR015590">
    <property type="entry name" value="Aldehyde_DH_dom"/>
</dbReference>
<evidence type="ECO:0000256" key="2">
    <source>
        <dbReference type="ARBA" id="ARBA00023002"/>
    </source>
</evidence>
<keyword evidence="2" id="KW-0560">Oxidoreductase</keyword>
<protein>
    <submittedName>
        <fullName evidence="4">Acyl-CoA reductase-like NAD-dependent aldehyde dehydrogenase</fullName>
    </submittedName>
</protein>
<dbReference type="EMBL" id="JACHJC010000001">
    <property type="protein sequence ID" value="MBB5113288.1"/>
    <property type="molecule type" value="Genomic_DNA"/>
</dbReference>
<evidence type="ECO:0000313" key="4">
    <source>
        <dbReference type="EMBL" id="MBB5113288.1"/>
    </source>
</evidence>
<dbReference type="PANTHER" id="PTHR42804:SF1">
    <property type="entry name" value="ALDEHYDE DEHYDROGENASE-RELATED"/>
    <property type="match status" value="1"/>
</dbReference>
<reference evidence="4 5" key="1">
    <citation type="submission" date="2020-08" db="EMBL/GenBank/DDBJ databases">
        <title>Sequencing the genomes of 1000 actinobacteria strains.</title>
        <authorList>
            <person name="Klenk H.-P."/>
        </authorList>
    </citation>
    <scope>NUCLEOTIDE SEQUENCE [LARGE SCALE GENOMIC DNA]</scope>
    <source>
        <strain evidence="4 5">DSM 43036</strain>
    </source>
</reference>
<gene>
    <name evidence="4" type="ORF">FHU28_003127</name>
</gene>
<proteinExistence type="inferred from homology"/>
<name>A0ABR6MD30_MICEC</name>
<sequence length="125" mass="13167">MDLARTDIYLDGAWVAPSCGQTIAVHNPATEEVLASVPAGTAADDEEAAVAVANDSRYGLAGAVWSADEQRAVRVARRIRTGAVDINGAPFNPLAPIGGYKQSGPGRELGRYGLDEFLQTKAIQR</sequence>
<dbReference type="Gene3D" id="3.40.605.10">
    <property type="entry name" value="Aldehyde Dehydrogenase, Chain A, domain 1"/>
    <property type="match status" value="2"/>
</dbReference>
<dbReference type="GeneID" id="300293695"/>
<dbReference type="SUPFAM" id="SSF53720">
    <property type="entry name" value="ALDH-like"/>
    <property type="match status" value="1"/>
</dbReference>
<accession>A0ABR6MD30</accession>
<dbReference type="PANTHER" id="PTHR42804">
    <property type="entry name" value="ALDEHYDE DEHYDROGENASE"/>
    <property type="match status" value="1"/>
</dbReference>
<dbReference type="InterPro" id="IPR016161">
    <property type="entry name" value="Ald_DH/histidinol_DH"/>
</dbReference>
<evidence type="ECO:0000313" key="5">
    <source>
        <dbReference type="Proteomes" id="UP000618986"/>
    </source>
</evidence>
<comment type="similarity">
    <text evidence="1">Belongs to the aldehyde dehydrogenase family.</text>
</comment>
<evidence type="ECO:0000256" key="1">
    <source>
        <dbReference type="ARBA" id="ARBA00009986"/>
    </source>
</evidence>
<feature type="domain" description="Aldehyde dehydrogenase" evidence="3">
    <location>
        <begin position="43"/>
        <end position="123"/>
    </location>
</feature>
<dbReference type="Pfam" id="PF00171">
    <property type="entry name" value="Aldedh"/>
    <property type="match status" value="1"/>
</dbReference>
<dbReference type="InterPro" id="IPR016163">
    <property type="entry name" value="Ald_DH_C"/>
</dbReference>
<comment type="caution">
    <text evidence="4">The sequence shown here is derived from an EMBL/GenBank/DDBJ whole genome shotgun (WGS) entry which is preliminary data.</text>
</comment>